<evidence type="ECO:0000313" key="3">
    <source>
        <dbReference type="WBParaSite" id="GPUH_0002150201-mRNA-1"/>
    </source>
</evidence>
<protein>
    <submittedName>
        <fullName evidence="1 3">Uncharacterized protein</fullName>
    </submittedName>
</protein>
<reference evidence="3" key="1">
    <citation type="submission" date="2016-06" db="UniProtKB">
        <authorList>
            <consortium name="WormBaseParasite"/>
        </authorList>
    </citation>
    <scope>IDENTIFICATION</scope>
</reference>
<proteinExistence type="predicted"/>
<evidence type="ECO:0000313" key="2">
    <source>
        <dbReference type="Proteomes" id="UP000271098"/>
    </source>
</evidence>
<dbReference type="Proteomes" id="UP000271098">
    <property type="component" value="Unassembled WGS sequence"/>
</dbReference>
<accession>A0A183EKI4</accession>
<evidence type="ECO:0000313" key="1">
    <source>
        <dbReference type="EMBL" id="VDN38316.1"/>
    </source>
</evidence>
<dbReference type="OrthoDB" id="5862716at2759"/>
<dbReference type="AlphaFoldDB" id="A0A183EKI4"/>
<reference evidence="1 2" key="2">
    <citation type="submission" date="2018-11" db="EMBL/GenBank/DDBJ databases">
        <authorList>
            <consortium name="Pathogen Informatics"/>
        </authorList>
    </citation>
    <scope>NUCLEOTIDE SEQUENCE [LARGE SCALE GENOMIC DNA]</scope>
</reference>
<sequence length="97" mass="11099">MDCTFSDRRWPLGKIEQPLPLNILLYRYFAQFFLDGSVCPRLASFTDKLLLSPSAMTKSWAKCTVEHVYWISGKAGANFCWTNISSGFRTSCMKAFK</sequence>
<organism evidence="3">
    <name type="scientific">Gongylonema pulchrum</name>
    <dbReference type="NCBI Taxonomy" id="637853"/>
    <lineage>
        <taxon>Eukaryota</taxon>
        <taxon>Metazoa</taxon>
        <taxon>Ecdysozoa</taxon>
        <taxon>Nematoda</taxon>
        <taxon>Chromadorea</taxon>
        <taxon>Rhabditida</taxon>
        <taxon>Spirurina</taxon>
        <taxon>Spiruromorpha</taxon>
        <taxon>Spiruroidea</taxon>
        <taxon>Gongylonematidae</taxon>
        <taxon>Gongylonema</taxon>
    </lineage>
</organism>
<name>A0A183EKI4_9BILA</name>
<dbReference type="EMBL" id="UYRT01092694">
    <property type="protein sequence ID" value="VDN38316.1"/>
    <property type="molecule type" value="Genomic_DNA"/>
</dbReference>
<dbReference type="WBParaSite" id="GPUH_0002150201-mRNA-1">
    <property type="protein sequence ID" value="GPUH_0002150201-mRNA-1"/>
    <property type="gene ID" value="GPUH_0002150201"/>
</dbReference>
<gene>
    <name evidence="1" type="ORF">GPUH_LOCUS21477</name>
</gene>
<keyword evidence="2" id="KW-1185">Reference proteome</keyword>